<keyword evidence="2" id="KW-1133">Transmembrane helix</keyword>
<evidence type="ECO:0000256" key="2">
    <source>
        <dbReference type="SAM" id="Phobius"/>
    </source>
</evidence>
<name>A0A1Y1V6L6_9FUNG</name>
<feature type="signal peptide" evidence="3">
    <location>
        <begin position="1"/>
        <end position="19"/>
    </location>
</feature>
<proteinExistence type="predicted"/>
<organism evidence="4 5">
    <name type="scientific">Piromyces finnis</name>
    <dbReference type="NCBI Taxonomy" id="1754191"/>
    <lineage>
        <taxon>Eukaryota</taxon>
        <taxon>Fungi</taxon>
        <taxon>Fungi incertae sedis</taxon>
        <taxon>Chytridiomycota</taxon>
        <taxon>Chytridiomycota incertae sedis</taxon>
        <taxon>Neocallimastigomycetes</taxon>
        <taxon>Neocallimastigales</taxon>
        <taxon>Neocallimastigaceae</taxon>
        <taxon>Piromyces</taxon>
    </lineage>
</organism>
<evidence type="ECO:0000313" key="4">
    <source>
        <dbReference type="EMBL" id="ORX47658.1"/>
    </source>
</evidence>
<feature type="transmembrane region" description="Helical" evidence="2">
    <location>
        <begin position="201"/>
        <end position="218"/>
    </location>
</feature>
<feature type="region of interest" description="Disordered" evidence="1">
    <location>
        <begin position="132"/>
        <end position="162"/>
    </location>
</feature>
<evidence type="ECO:0000313" key="5">
    <source>
        <dbReference type="Proteomes" id="UP000193719"/>
    </source>
</evidence>
<evidence type="ECO:0000256" key="1">
    <source>
        <dbReference type="SAM" id="MobiDB-lite"/>
    </source>
</evidence>
<keyword evidence="2" id="KW-0472">Membrane</keyword>
<sequence>MKSAYIITLLLIQVAYIFGQATNIPYITEPVQTSKWAFGKSQTCMWKPNGQSGPKTLELFFLNGAAPNTFQGAPIYTTSVPDIAAGKAVVDLSGIDTSKYPPSSSTYYIRIGESYSSQFTITGGTGSAVSAGPTTGAATGPATGATGATGPNTGSSFGTGGSSNVVPVSGTGVGSTPISKVTVTKTLTSTIKANSTSDAKATLTYSVFAIIATIMVVFM</sequence>
<reference evidence="4 5" key="2">
    <citation type="submission" date="2016-08" db="EMBL/GenBank/DDBJ databases">
        <title>Pervasive Adenine N6-methylation of Active Genes in Fungi.</title>
        <authorList>
            <consortium name="DOE Joint Genome Institute"/>
            <person name="Mondo S.J."/>
            <person name="Dannebaum R.O."/>
            <person name="Kuo R.C."/>
            <person name="Labutti K."/>
            <person name="Haridas S."/>
            <person name="Kuo A."/>
            <person name="Salamov A."/>
            <person name="Ahrendt S.R."/>
            <person name="Lipzen A."/>
            <person name="Sullivan W."/>
            <person name="Andreopoulos W.B."/>
            <person name="Clum A."/>
            <person name="Lindquist E."/>
            <person name="Daum C."/>
            <person name="Ramamoorthy G.K."/>
            <person name="Gryganskyi A."/>
            <person name="Culley D."/>
            <person name="Magnuson J.K."/>
            <person name="James T.Y."/>
            <person name="O'Malley M.A."/>
            <person name="Stajich J.E."/>
            <person name="Spatafora J.W."/>
            <person name="Visel A."/>
            <person name="Grigoriev I.V."/>
        </authorList>
    </citation>
    <scope>NUCLEOTIDE SEQUENCE [LARGE SCALE GENOMIC DNA]</scope>
    <source>
        <strain evidence="5">finn</strain>
    </source>
</reference>
<keyword evidence="5" id="KW-1185">Reference proteome</keyword>
<gene>
    <name evidence="4" type="ORF">BCR36DRAFT_584760</name>
</gene>
<feature type="chain" id="PRO_5012372549" evidence="3">
    <location>
        <begin position="20"/>
        <end position="219"/>
    </location>
</feature>
<dbReference type="AlphaFoldDB" id="A0A1Y1V6L6"/>
<accession>A0A1Y1V6L6</accession>
<dbReference type="EMBL" id="MCFH01000030">
    <property type="protein sequence ID" value="ORX47658.1"/>
    <property type="molecule type" value="Genomic_DNA"/>
</dbReference>
<dbReference type="Proteomes" id="UP000193719">
    <property type="component" value="Unassembled WGS sequence"/>
</dbReference>
<keyword evidence="3" id="KW-0732">Signal</keyword>
<protein>
    <submittedName>
        <fullName evidence="4">Uncharacterized protein</fullName>
    </submittedName>
</protein>
<dbReference type="STRING" id="1754191.A0A1Y1V6L6"/>
<evidence type="ECO:0000256" key="3">
    <source>
        <dbReference type="SAM" id="SignalP"/>
    </source>
</evidence>
<comment type="caution">
    <text evidence="4">The sequence shown here is derived from an EMBL/GenBank/DDBJ whole genome shotgun (WGS) entry which is preliminary data.</text>
</comment>
<keyword evidence="2" id="KW-0812">Transmembrane</keyword>
<reference evidence="4 5" key="1">
    <citation type="submission" date="2016-08" db="EMBL/GenBank/DDBJ databases">
        <title>Genomes of anaerobic fungi encode conserved fungal cellulosomes for biomass hydrolysis.</title>
        <authorList>
            <consortium name="DOE Joint Genome Institute"/>
            <person name="Haitjema C.H."/>
            <person name="Gilmore S.P."/>
            <person name="Henske J.K."/>
            <person name="Solomon K.V."/>
            <person name="De Groot R."/>
            <person name="Kuo A."/>
            <person name="Mondo S.J."/>
            <person name="Salamov A.A."/>
            <person name="Labutti K."/>
            <person name="Zhao Z."/>
            <person name="Chiniquy J."/>
            <person name="Barry K."/>
            <person name="Brewer H.M."/>
            <person name="Purvine S.O."/>
            <person name="Wright A.T."/>
            <person name="Boxma B."/>
            <person name="Van Alen T."/>
            <person name="Hackstein J.H."/>
            <person name="Baker S.E."/>
            <person name="Grigoriev I.V."/>
            <person name="O'Malley M.A."/>
        </authorList>
    </citation>
    <scope>NUCLEOTIDE SEQUENCE [LARGE SCALE GENOMIC DNA]</scope>
    <source>
        <strain evidence="5">finn</strain>
    </source>
</reference>